<evidence type="ECO:0000259" key="1">
    <source>
        <dbReference type="Pfam" id="PF01636"/>
    </source>
</evidence>
<feature type="domain" description="Aminoglycoside phosphotransferase" evidence="1">
    <location>
        <begin position="148"/>
        <end position="319"/>
    </location>
</feature>
<gene>
    <name evidence="2" type="ORF">Hypma_009135</name>
</gene>
<dbReference type="OrthoDB" id="2906425at2759"/>
<sequence length="357" mass="39988">MLSQPHSYITLLTASTASYLPSHSIITLSPVFATPRTLFSSNLASSVAPTPTEVLTTSHSPIKNDVVDEHLIPTGSAVFFDNWTFSAALPSPSEVREAPDVLKEPVSSSGQRVVCFPALNLVVKYGSTLRTPVSEGQTLWLLSFMTTSTMRVPKVYGWCEDAGQRFIYMERLEGVTVDERWPSLSPAQKLAVVEQLNLMISSMRRLVQATGNTYIGALCRGHLYEQVWHGVVGPFHSVKTFTNELFALGINLPGYPDGPFFRPLRRAFSDDAPIVFTHADLHPGNIIMSPTSIEVIGIVDWHGSGWYPDFWEYIKAFWTVDWTSKDDWKDYIGHFIQPAYEDELEAFQEYERTGCIL</sequence>
<evidence type="ECO:0000313" key="3">
    <source>
        <dbReference type="Proteomes" id="UP000076154"/>
    </source>
</evidence>
<dbReference type="PANTHER" id="PTHR21310">
    <property type="entry name" value="AMINOGLYCOSIDE PHOSPHOTRANSFERASE-RELATED-RELATED"/>
    <property type="match status" value="1"/>
</dbReference>
<accession>A0A369JP13</accession>
<dbReference type="Proteomes" id="UP000076154">
    <property type="component" value="Unassembled WGS sequence"/>
</dbReference>
<dbReference type="Pfam" id="PF01636">
    <property type="entry name" value="APH"/>
    <property type="match status" value="1"/>
</dbReference>
<comment type="caution">
    <text evidence="2">The sequence shown here is derived from an EMBL/GenBank/DDBJ whole genome shotgun (WGS) entry which is preliminary data.</text>
</comment>
<dbReference type="InterPro" id="IPR002575">
    <property type="entry name" value="Aminoglycoside_PTrfase"/>
</dbReference>
<dbReference type="InterPro" id="IPR011009">
    <property type="entry name" value="Kinase-like_dom_sf"/>
</dbReference>
<name>A0A369JP13_HYPMA</name>
<protein>
    <recommendedName>
        <fullName evidence="1">Aminoglycoside phosphotransferase domain-containing protein</fullName>
    </recommendedName>
</protein>
<evidence type="ECO:0000313" key="2">
    <source>
        <dbReference type="EMBL" id="RDB23608.1"/>
    </source>
</evidence>
<dbReference type="InParanoid" id="A0A369JP13"/>
<reference evidence="2" key="1">
    <citation type="submission" date="2018-04" db="EMBL/GenBank/DDBJ databases">
        <title>Whole genome sequencing of Hypsizygus marmoreus.</title>
        <authorList>
            <person name="Choi I.-G."/>
            <person name="Min B."/>
            <person name="Kim J.-G."/>
            <person name="Kim S."/>
            <person name="Oh Y.-L."/>
            <person name="Kong W.-S."/>
            <person name="Park H."/>
            <person name="Jeong J."/>
            <person name="Song E.-S."/>
        </authorList>
    </citation>
    <scope>NUCLEOTIDE SEQUENCE [LARGE SCALE GENOMIC DNA]</scope>
    <source>
        <strain evidence="2">51987-8</strain>
    </source>
</reference>
<dbReference type="EMBL" id="LUEZ02000046">
    <property type="protein sequence ID" value="RDB23608.1"/>
    <property type="molecule type" value="Genomic_DNA"/>
</dbReference>
<dbReference type="Gene3D" id="3.90.1200.10">
    <property type="match status" value="1"/>
</dbReference>
<dbReference type="InterPro" id="IPR051678">
    <property type="entry name" value="AGP_Transferase"/>
</dbReference>
<organism evidence="2 3">
    <name type="scientific">Hypsizygus marmoreus</name>
    <name type="common">White beech mushroom</name>
    <name type="synonym">Agaricus marmoreus</name>
    <dbReference type="NCBI Taxonomy" id="39966"/>
    <lineage>
        <taxon>Eukaryota</taxon>
        <taxon>Fungi</taxon>
        <taxon>Dikarya</taxon>
        <taxon>Basidiomycota</taxon>
        <taxon>Agaricomycotina</taxon>
        <taxon>Agaricomycetes</taxon>
        <taxon>Agaricomycetidae</taxon>
        <taxon>Agaricales</taxon>
        <taxon>Tricholomatineae</taxon>
        <taxon>Lyophyllaceae</taxon>
        <taxon>Hypsizygus</taxon>
    </lineage>
</organism>
<dbReference type="AlphaFoldDB" id="A0A369JP13"/>
<dbReference type="PANTHER" id="PTHR21310:SF54">
    <property type="entry name" value="AMINOGLYCOSIDE PHOSPHOTRANSFERASE DOMAIN-CONTAINING PROTEIN"/>
    <property type="match status" value="1"/>
</dbReference>
<dbReference type="SUPFAM" id="SSF56112">
    <property type="entry name" value="Protein kinase-like (PK-like)"/>
    <property type="match status" value="1"/>
</dbReference>
<proteinExistence type="predicted"/>
<keyword evidence="3" id="KW-1185">Reference proteome</keyword>
<dbReference type="CDD" id="cd05120">
    <property type="entry name" value="APH_ChoK_like"/>
    <property type="match status" value="1"/>
</dbReference>